<dbReference type="SUPFAM" id="SSF56954">
    <property type="entry name" value="Outer membrane efflux proteins (OEP)"/>
    <property type="match status" value="1"/>
</dbReference>
<dbReference type="EMBL" id="JAAGRN010000007">
    <property type="protein sequence ID" value="NDY83742.1"/>
    <property type="molecule type" value="Genomic_DNA"/>
</dbReference>
<keyword evidence="2" id="KW-0812">Transmembrane</keyword>
<evidence type="ECO:0000256" key="2">
    <source>
        <dbReference type="RuleBase" id="RU362097"/>
    </source>
</evidence>
<dbReference type="Pfam" id="PF02321">
    <property type="entry name" value="OEP"/>
    <property type="match status" value="2"/>
</dbReference>
<dbReference type="InterPro" id="IPR010131">
    <property type="entry name" value="MdtP/NodT-like"/>
</dbReference>
<dbReference type="Gene3D" id="2.20.200.10">
    <property type="entry name" value="Outer membrane efflux proteins (OEP)"/>
    <property type="match status" value="1"/>
</dbReference>
<proteinExistence type="inferred from homology"/>
<dbReference type="AlphaFoldDB" id="A0A6B2R0F5"/>
<comment type="subcellular location">
    <subcellularLocation>
        <location evidence="2">Cell membrane</location>
        <topology evidence="2">Lipid-anchor</topology>
    </subcellularLocation>
</comment>
<comment type="caution">
    <text evidence="3">The sequence shown here is derived from an EMBL/GenBank/DDBJ whole genome shotgun (WGS) entry which is preliminary data.</text>
</comment>
<protein>
    <submittedName>
        <fullName evidence="3">Efflux transporter outer membrane subunit</fullName>
    </submittedName>
</protein>
<evidence type="ECO:0000256" key="1">
    <source>
        <dbReference type="ARBA" id="ARBA00007613"/>
    </source>
</evidence>
<gene>
    <name evidence="3" type="ORF">G3I67_10905</name>
</gene>
<sequence length="489" mass="51834">MMKSLYSLQPLTAKLKVAAIVLVASSLSGCLLGPDYERPDMKLPDAYRSAQSINDPAATASGSNAAALQASAAIRPDWWDLFNDPQLNELMRRAHQDNADVMIAMARLGQAEALAKQAGAALYPTLNLAAGGVRSSSGSVATVSGVSVLANTTQAALTTSYEIDVWGRVRRNIESATSLVNASVYDQASVRLTLSGLVANTYLRLRSLDAQINVLEDSVRTRGDSLRIAKAKLEGGLVSPIDLNQALAAQASAQALLSEQKRVRAVVQNQLAVLTGKLDLVISPGDVRALPIPPLPPEGLPSSLLENRPDVNRAEQELRAANARIGVATAGLLPTFSLTGLLGAQSVDFSAFLSGQSLVWSAGLGLVQPIFSGGLLQGRLDFARAQQQESLGNYVKVVRGAYGEVSDALVSVSQTYQTEMYLNTQVAAASKAQELALTRYEAGYVDFLSVLESQRAANEAKLAFVVNRSARLQASVDLFKALGGGWVRQ</sequence>
<keyword evidence="2" id="KW-0564">Palmitate</keyword>
<keyword evidence="2" id="KW-1134">Transmembrane beta strand</keyword>
<dbReference type="NCBIfam" id="TIGR01845">
    <property type="entry name" value="outer_NodT"/>
    <property type="match status" value="1"/>
</dbReference>
<dbReference type="RefSeq" id="WP_163655260.1">
    <property type="nucleotide sequence ID" value="NZ_JAAGRN010000007.1"/>
</dbReference>
<name>A0A6B2R0F5_9BURK</name>
<dbReference type="PANTHER" id="PTHR30203">
    <property type="entry name" value="OUTER MEMBRANE CATION EFFLUX PROTEIN"/>
    <property type="match status" value="1"/>
</dbReference>
<comment type="similarity">
    <text evidence="1 2">Belongs to the outer membrane factor (OMF) (TC 1.B.17) family.</text>
</comment>
<reference evidence="3" key="1">
    <citation type="submission" date="2020-02" db="EMBL/GenBank/DDBJ databases">
        <authorList>
            <person name="Chen W.-M."/>
        </authorList>
    </citation>
    <scope>NUCLEOTIDE SEQUENCE</scope>
    <source>
        <strain evidence="3">NBD-18</strain>
    </source>
</reference>
<dbReference type="Gene3D" id="1.20.1600.10">
    <property type="entry name" value="Outer membrane efflux proteins (OEP)"/>
    <property type="match status" value="1"/>
</dbReference>
<evidence type="ECO:0000313" key="3">
    <source>
        <dbReference type="EMBL" id="NDY83742.1"/>
    </source>
</evidence>
<dbReference type="InterPro" id="IPR003423">
    <property type="entry name" value="OMP_efflux"/>
</dbReference>
<keyword evidence="2" id="KW-0472">Membrane</keyword>
<dbReference type="GO" id="GO:0005886">
    <property type="term" value="C:plasma membrane"/>
    <property type="evidence" value="ECO:0007669"/>
    <property type="project" value="UniProtKB-SubCell"/>
</dbReference>
<dbReference type="PANTHER" id="PTHR30203:SF30">
    <property type="entry name" value="OUTER MEMBRANE PROTEIN-RELATED"/>
    <property type="match status" value="1"/>
</dbReference>
<dbReference type="PROSITE" id="PS51257">
    <property type="entry name" value="PROKAR_LIPOPROTEIN"/>
    <property type="match status" value="1"/>
</dbReference>
<keyword evidence="2" id="KW-0449">Lipoprotein</keyword>
<dbReference type="GO" id="GO:0015562">
    <property type="term" value="F:efflux transmembrane transporter activity"/>
    <property type="evidence" value="ECO:0007669"/>
    <property type="project" value="InterPro"/>
</dbReference>
<accession>A0A6B2R0F5</accession>
<organism evidence="3">
    <name type="scientific">Sheuella amnicola</name>
    <dbReference type="NCBI Taxonomy" id="2707330"/>
    <lineage>
        <taxon>Bacteria</taxon>
        <taxon>Pseudomonadati</taxon>
        <taxon>Pseudomonadota</taxon>
        <taxon>Betaproteobacteria</taxon>
        <taxon>Burkholderiales</taxon>
        <taxon>Alcaligenaceae</taxon>
        <taxon>Sheuella</taxon>
    </lineage>
</organism>